<evidence type="ECO:0008006" key="6">
    <source>
        <dbReference type="Google" id="ProtNLM"/>
    </source>
</evidence>
<sequence length="560" mass="60096">MDTLIERPLDAIQDLLAAHAKIPVLSKATQAALPDRSLVRLRCFVQDNGLSFEAFPLECNVHHASTGEQLRMRMMYMDAPQHPWELHFDDAAAATAGAGTTFGEKHPHFCLGTVPAETPWARGLGAAPTTDDELAGAMAHLAVGERGAALFEKLMARKLGCGGSLPSEAHAVVVKTYAETDQLRLHDVVEVVGILEKQPVEIADEDDLADYSLFELLPRVHALLVEKLEGVKINPLTRRSAIPGSLSSAFDVAALREAAISHIQSSLLGDRLAAEYMLLQLFSRITSRMSYFPVGYFPLNLCRAPRSAGFASNLASALFELVPHGHLLPMTLGKLNSELWISPDQTRNASSADSDIGLGAGLLQMPTGTVVVVDETQLATGTLVDRGVRNLQALRNTIQNAQLMFDLGFGSTMERPVDLRFVVVSEGKSMFPDLCTLPLEADPDAASDAAAGASAIRDPATLDAVRALIEFAKAGNPVLSSEMEQRISAEFVDTRAAQRASNQVVDDGSQLLLRLNVAQLLEDARRARLERLRTSSQAAGPKPAPDPAAGAAAQARSPSR</sequence>
<evidence type="ECO:0000256" key="3">
    <source>
        <dbReference type="SAM" id="MobiDB-lite"/>
    </source>
</evidence>
<evidence type="ECO:0000256" key="1">
    <source>
        <dbReference type="ARBA" id="ARBA00004123"/>
    </source>
</evidence>
<dbReference type="EMBL" id="JADGIZ020000127">
    <property type="protein sequence ID" value="KAL2911293.1"/>
    <property type="molecule type" value="Genomic_DNA"/>
</dbReference>
<protein>
    <recommendedName>
        <fullName evidence="6">Mini-chromosome maintenance complex-binding protein</fullName>
    </recommendedName>
</protein>
<dbReference type="PANTHER" id="PTHR13489">
    <property type="entry name" value="MINI-CHROMOSOME MAINTENANCE COMPLEX-BINDING PROTEIN"/>
    <property type="match status" value="1"/>
</dbReference>
<dbReference type="PANTHER" id="PTHR13489:SF0">
    <property type="entry name" value="MINI-CHROMOSOME MAINTENANCE COMPLEX-BINDING PROTEIN"/>
    <property type="match status" value="1"/>
</dbReference>
<dbReference type="InterPro" id="IPR019140">
    <property type="entry name" value="MCM_complex-bd"/>
</dbReference>
<proteinExistence type="predicted"/>
<dbReference type="Pfam" id="PF09739">
    <property type="entry name" value="MCM_bind"/>
    <property type="match status" value="2"/>
</dbReference>
<dbReference type="Proteomes" id="UP001527925">
    <property type="component" value="Unassembled WGS sequence"/>
</dbReference>
<reference evidence="4 5" key="1">
    <citation type="submission" date="2023-09" db="EMBL/GenBank/DDBJ databases">
        <title>Pangenome analysis of Batrachochytrium dendrobatidis and related Chytrids.</title>
        <authorList>
            <person name="Yacoub M.N."/>
            <person name="Stajich J.E."/>
            <person name="James T.Y."/>
        </authorList>
    </citation>
    <scope>NUCLEOTIDE SEQUENCE [LARGE SCALE GENOMIC DNA]</scope>
    <source>
        <strain evidence="4 5">JEL0888</strain>
    </source>
</reference>
<accession>A0ABR4MVK1</accession>
<gene>
    <name evidence="4" type="ORF">HK105_209250</name>
</gene>
<evidence type="ECO:0000313" key="5">
    <source>
        <dbReference type="Proteomes" id="UP001527925"/>
    </source>
</evidence>
<keyword evidence="2" id="KW-0539">Nucleus</keyword>
<comment type="caution">
    <text evidence="4">The sequence shown here is derived from an EMBL/GenBank/DDBJ whole genome shotgun (WGS) entry which is preliminary data.</text>
</comment>
<name>A0ABR4MVK1_9FUNG</name>
<evidence type="ECO:0000313" key="4">
    <source>
        <dbReference type="EMBL" id="KAL2911293.1"/>
    </source>
</evidence>
<evidence type="ECO:0000256" key="2">
    <source>
        <dbReference type="ARBA" id="ARBA00023242"/>
    </source>
</evidence>
<feature type="region of interest" description="Disordered" evidence="3">
    <location>
        <begin position="531"/>
        <end position="560"/>
    </location>
</feature>
<comment type="subcellular location">
    <subcellularLocation>
        <location evidence="1">Nucleus</location>
    </subcellularLocation>
</comment>
<keyword evidence="5" id="KW-1185">Reference proteome</keyword>
<feature type="compositionally biased region" description="Low complexity" evidence="3">
    <location>
        <begin position="537"/>
        <end position="560"/>
    </location>
</feature>
<organism evidence="4 5">
    <name type="scientific">Polyrhizophydium stewartii</name>
    <dbReference type="NCBI Taxonomy" id="2732419"/>
    <lineage>
        <taxon>Eukaryota</taxon>
        <taxon>Fungi</taxon>
        <taxon>Fungi incertae sedis</taxon>
        <taxon>Chytridiomycota</taxon>
        <taxon>Chytridiomycota incertae sedis</taxon>
        <taxon>Chytridiomycetes</taxon>
        <taxon>Rhizophydiales</taxon>
        <taxon>Rhizophydiales incertae sedis</taxon>
        <taxon>Polyrhizophydium</taxon>
    </lineage>
</organism>